<dbReference type="PRINTS" id="PR00364">
    <property type="entry name" value="DISEASERSIST"/>
</dbReference>
<dbReference type="SUPFAM" id="SSF46785">
    <property type="entry name" value="Winged helix' DNA-binding domain"/>
    <property type="match status" value="1"/>
</dbReference>
<dbReference type="Proteomes" id="UP001603857">
    <property type="component" value="Unassembled WGS sequence"/>
</dbReference>
<evidence type="ECO:0000313" key="7">
    <source>
        <dbReference type="EMBL" id="KAL2333667.1"/>
    </source>
</evidence>
<dbReference type="EMBL" id="JBGMDY010000005">
    <property type="protein sequence ID" value="KAL2333667.1"/>
    <property type="molecule type" value="Genomic_DNA"/>
</dbReference>
<dbReference type="InterPro" id="IPR026960">
    <property type="entry name" value="RVT-Znf"/>
</dbReference>
<dbReference type="Pfam" id="PF13966">
    <property type="entry name" value="zf-RVT"/>
    <property type="match status" value="1"/>
</dbReference>
<dbReference type="InterPro" id="IPR002182">
    <property type="entry name" value="NB-ARC"/>
</dbReference>
<reference evidence="7 8" key="1">
    <citation type="submission" date="2024-08" db="EMBL/GenBank/DDBJ databases">
        <title>Insights into the chromosomal genome structure of Flemingia macrophylla.</title>
        <authorList>
            <person name="Ding Y."/>
            <person name="Zhao Y."/>
            <person name="Bi W."/>
            <person name="Wu M."/>
            <person name="Zhao G."/>
            <person name="Gong Y."/>
            <person name="Li W."/>
            <person name="Zhang P."/>
        </authorList>
    </citation>
    <scope>NUCLEOTIDE SEQUENCE [LARGE SCALE GENOMIC DNA]</scope>
    <source>
        <strain evidence="7">DYQJB</strain>
        <tissue evidence="7">Leaf</tissue>
    </source>
</reference>
<feature type="domain" description="TIR" evidence="6">
    <location>
        <begin position="61"/>
        <end position="229"/>
    </location>
</feature>
<dbReference type="Pfam" id="PF23282">
    <property type="entry name" value="WHD_ROQ1"/>
    <property type="match status" value="1"/>
</dbReference>
<dbReference type="Gene3D" id="1.10.8.430">
    <property type="entry name" value="Helical domain of apoptotic protease-activating factors"/>
    <property type="match status" value="1"/>
</dbReference>
<evidence type="ECO:0000313" key="8">
    <source>
        <dbReference type="Proteomes" id="UP001603857"/>
    </source>
</evidence>
<evidence type="ECO:0000256" key="5">
    <source>
        <dbReference type="SAM" id="MobiDB-lite"/>
    </source>
</evidence>
<dbReference type="InterPro" id="IPR027417">
    <property type="entry name" value="P-loop_NTPase"/>
</dbReference>
<dbReference type="PANTHER" id="PTHR11017:SF570">
    <property type="entry name" value="DISEASE RESISTANCE PROTEIN (TIR-NBS CLASS)-RELATED"/>
    <property type="match status" value="1"/>
</dbReference>
<dbReference type="Pfam" id="PF00931">
    <property type="entry name" value="NB-ARC"/>
    <property type="match status" value="1"/>
</dbReference>
<dbReference type="InterPro" id="IPR042197">
    <property type="entry name" value="Apaf_helical"/>
</dbReference>
<dbReference type="InterPro" id="IPR035897">
    <property type="entry name" value="Toll_tir_struct_dom_sf"/>
</dbReference>
<dbReference type="SUPFAM" id="SSF52200">
    <property type="entry name" value="Toll/Interleukin receptor TIR domain"/>
    <property type="match status" value="1"/>
</dbReference>
<dbReference type="FunFam" id="3.40.50.10140:FF:000007">
    <property type="entry name" value="Disease resistance protein (TIR-NBS-LRR class)"/>
    <property type="match status" value="1"/>
</dbReference>
<protein>
    <recommendedName>
        <fullName evidence="6">TIR domain-containing protein</fullName>
    </recommendedName>
</protein>
<dbReference type="InterPro" id="IPR032675">
    <property type="entry name" value="LRR_dom_sf"/>
</dbReference>
<dbReference type="SUPFAM" id="SSF52058">
    <property type="entry name" value="L domain-like"/>
    <property type="match status" value="1"/>
</dbReference>
<gene>
    <name evidence="7" type="ORF">Fmac_014880</name>
</gene>
<dbReference type="PANTHER" id="PTHR11017">
    <property type="entry name" value="LEUCINE-RICH REPEAT-CONTAINING PROTEIN"/>
    <property type="match status" value="1"/>
</dbReference>
<dbReference type="InterPro" id="IPR044974">
    <property type="entry name" value="Disease_R_plants"/>
</dbReference>
<dbReference type="Pfam" id="PF01582">
    <property type="entry name" value="TIR"/>
    <property type="match status" value="1"/>
</dbReference>
<proteinExistence type="predicted"/>
<feature type="region of interest" description="Disordered" evidence="5">
    <location>
        <begin position="1076"/>
        <end position="1095"/>
    </location>
</feature>
<dbReference type="AlphaFoldDB" id="A0ABD1MD36"/>
<evidence type="ECO:0000256" key="4">
    <source>
        <dbReference type="ARBA" id="ARBA00023027"/>
    </source>
</evidence>
<dbReference type="InterPro" id="IPR058546">
    <property type="entry name" value="RPS4B/Roq1-like_LRR"/>
</dbReference>
<dbReference type="Pfam" id="PF23286">
    <property type="entry name" value="LRR_13"/>
    <property type="match status" value="1"/>
</dbReference>
<organism evidence="7 8">
    <name type="scientific">Flemingia macrophylla</name>
    <dbReference type="NCBI Taxonomy" id="520843"/>
    <lineage>
        <taxon>Eukaryota</taxon>
        <taxon>Viridiplantae</taxon>
        <taxon>Streptophyta</taxon>
        <taxon>Embryophyta</taxon>
        <taxon>Tracheophyta</taxon>
        <taxon>Spermatophyta</taxon>
        <taxon>Magnoliopsida</taxon>
        <taxon>eudicotyledons</taxon>
        <taxon>Gunneridae</taxon>
        <taxon>Pentapetalae</taxon>
        <taxon>rosids</taxon>
        <taxon>fabids</taxon>
        <taxon>Fabales</taxon>
        <taxon>Fabaceae</taxon>
        <taxon>Papilionoideae</taxon>
        <taxon>50 kb inversion clade</taxon>
        <taxon>NPAAA clade</taxon>
        <taxon>indigoferoid/millettioid clade</taxon>
        <taxon>Phaseoleae</taxon>
        <taxon>Flemingia</taxon>
    </lineage>
</organism>
<dbReference type="Gene3D" id="3.40.50.300">
    <property type="entry name" value="P-loop containing nucleotide triphosphate hydrolases"/>
    <property type="match status" value="1"/>
</dbReference>
<sequence>MFTLQGNLVVVDITLIAIAYLSSTCDVHLLFESLQRVPTLSFVTVVIMTQQLCCSSSTCEWTYDVFLSFRGADTRSGFTGNLYRSLLDRGIHTFIDDEELSRGEKITPALFKAIEQSRIAIVVFSENYAYSAYCLEELVIILEYIMKKGRLVWPVFYGVSPSYVRNQEGSYGEALAKLGERFKNDEERLQKWKLALREAADLSGFHFMSKNGYEYKFIQTIVEEVSRKINRSPLHVANYPIGLESRVQEVKSLLDVGSNQGVSMVGIYGIGGIGKTTLACAVYNCIADQFEGQCFVADIRENSKKYGLVQLQETILSEMVGEKSIKLGSINRGMAVLKSKLQRKKILLILDDVDKLEQFNALAGDLSWFGYGSKIIFTTRNKHLLRVHGVERTYEAKGLDHKEALELFSWHAFKSHEVGPSYMDISKRAILYSNGLPLALEIIGSNLCGKTMSEWKAALNTYEQIPDEDIQEKLKVSYDGLKRNEKEVFLDIACFFRGCILKDVVSLLLQGRGFSPEYVIRVLIDKSLIKIDQYGFVRMHNLVEDMGKEIVRQESPSEPGKRSRLWLYEDIVDVLENDKGTDMIEIIMLHFPKSKEVQWNGSELKKMTNLKILTIENAYFSRGPEHLPNGLRVLKWWGYPSQSLPPEFDPKRLVMVDLSMSCNFLGKQLEHMKFESLSEMVLRGCRFMKKVPDLSGAQNLMKLCLDYCKNLVEVHDSVGFLDKLTWFTAIGCTNLRFLPHNFKLTSLEHLSLRKCSSLHHLPNIIEMRRLKDLDLYGTAIVELPFSFRKLTGLKYLVLDKCKELNQIPLGILTLPELERLTAVKCGWHVNFILGKNELASSKSLMKDVKLNYNDLTPVSNFNIEFLDLTASAFKVLPECISQCRFLKYLVLDNCNQLQEVRGVPPKIKYLSAINCTSLNHESQSMLLNQRLHEGGGTDFSLPGTRIPEWFDHCTVGTSLSFWFRHKFPKMALAVVGVLDKQGSFPTSRFHLVINCVQKLHCNFTVQSKLITYHIFLSDIQLKSYNGELESLYGDDGWNHVEISYIGPMGFSHSCKAIKWMGVHVYKKKTSMEDVRFTNPRSPKRANSEVSKPGMNENFQSLPKRSRISQGMEIWEASHMNQREVNSGYPGVSQRLWSDICSISAPLNVEVLMWNICRDALPTREYLFRRKLVDSPLCPICGTESESIEHVFLFCPWTRPLWFGSDFQWCIDVNSVQSFQLWLCQKLVEIKRVYPDNSNQVFALVGSICWAIWKARNEFVHEGKPVNPLILR</sequence>
<keyword evidence="3" id="KW-0611">Plant defense</keyword>
<keyword evidence="1" id="KW-0433">Leucine-rich repeat</keyword>
<keyword evidence="4" id="KW-0520">NAD</keyword>
<dbReference type="SUPFAM" id="SSF52540">
    <property type="entry name" value="P-loop containing nucleoside triphosphate hydrolases"/>
    <property type="match status" value="1"/>
</dbReference>
<comment type="caution">
    <text evidence="7">The sequence shown here is derived from an EMBL/GenBank/DDBJ whole genome shotgun (WGS) entry which is preliminary data.</text>
</comment>
<evidence type="ECO:0000256" key="1">
    <source>
        <dbReference type="ARBA" id="ARBA00022614"/>
    </source>
</evidence>
<name>A0ABD1MD36_9FABA</name>
<evidence type="ECO:0000256" key="3">
    <source>
        <dbReference type="ARBA" id="ARBA00022821"/>
    </source>
</evidence>
<dbReference type="GO" id="GO:0006952">
    <property type="term" value="P:defense response"/>
    <property type="evidence" value="ECO:0007669"/>
    <property type="project" value="UniProtKB-KW"/>
</dbReference>
<dbReference type="InterPro" id="IPR058192">
    <property type="entry name" value="WHD_ROQ1-like"/>
</dbReference>
<dbReference type="InterPro" id="IPR036390">
    <property type="entry name" value="WH_DNA-bd_sf"/>
</dbReference>
<dbReference type="Gene3D" id="3.80.10.10">
    <property type="entry name" value="Ribonuclease Inhibitor"/>
    <property type="match status" value="2"/>
</dbReference>
<dbReference type="SMART" id="SM00255">
    <property type="entry name" value="TIR"/>
    <property type="match status" value="1"/>
</dbReference>
<dbReference type="PROSITE" id="PS50104">
    <property type="entry name" value="TIR"/>
    <property type="match status" value="1"/>
</dbReference>
<keyword evidence="2" id="KW-0677">Repeat</keyword>
<evidence type="ECO:0000259" key="6">
    <source>
        <dbReference type="PROSITE" id="PS50104"/>
    </source>
</evidence>
<keyword evidence="8" id="KW-1185">Reference proteome</keyword>
<dbReference type="InterPro" id="IPR000157">
    <property type="entry name" value="TIR_dom"/>
</dbReference>
<evidence type="ECO:0000256" key="2">
    <source>
        <dbReference type="ARBA" id="ARBA00022737"/>
    </source>
</evidence>
<accession>A0ABD1MD36</accession>
<dbReference type="Gene3D" id="3.40.50.10140">
    <property type="entry name" value="Toll/interleukin-1 receptor homology (TIR) domain"/>
    <property type="match status" value="1"/>
</dbReference>